<proteinExistence type="predicted"/>
<dbReference type="EMBL" id="MCGE01000021">
    <property type="protein sequence ID" value="ORZ11599.1"/>
    <property type="molecule type" value="Genomic_DNA"/>
</dbReference>
<evidence type="ECO:0000313" key="3">
    <source>
        <dbReference type="Proteomes" id="UP000193560"/>
    </source>
</evidence>
<feature type="transmembrane region" description="Helical" evidence="1">
    <location>
        <begin position="6"/>
        <end position="28"/>
    </location>
</feature>
<reference evidence="2 3" key="1">
    <citation type="submission" date="2016-07" db="EMBL/GenBank/DDBJ databases">
        <title>Pervasive Adenine N6-methylation of Active Genes in Fungi.</title>
        <authorList>
            <consortium name="DOE Joint Genome Institute"/>
            <person name="Mondo S.J."/>
            <person name="Dannebaum R.O."/>
            <person name="Kuo R.C."/>
            <person name="Labutti K."/>
            <person name="Haridas S."/>
            <person name="Kuo A."/>
            <person name="Salamov A."/>
            <person name="Ahrendt S.R."/>
            <person name="Lipzen A."/>
            <person name="Sullivan W."/>
            <person name="Andreopoulos W.B."/>
            <person name="Clum A."/>
            <person name="Lindquist E."/>
            <person name="Daum C."/>
            <person name="Ramamoorthy G.K."/>
            <person name="Gryganskyi A."/>
            <person name="Culley D."/>
            <person name="Magnuson J.K."/>
            <person name="James T.Y."/>
            <person name="O'Malley M.A."/>
            <person name="Stajich J.E."/>
            <person name="Spatafora J.W."/>
            <person name="Visel A."/>
            <person name="Grigoriev I.V."/>
        </authorList>
    </citation>
    <scope>NUCLEOTIDE SEQUENCE [LARGE SCALE GENOMIC DNA]</scope>
    <source>
        <strain evidence="2 3">NRRL 1336</strain>
    </source>
</reference>
<keyword evidence="1" id="KW-1133">Transmembrane helix</keyword>
<gene>
    <name evidence="2" type="ORF">BCR42DRAFT_440626</name>
</gene>
<dbReference type="Proteomes" id="UP000193560">
    <property type="component" value="Unassembled WGS sequence"/>
</dbReference>
<keyword evidence="1" id="KW-0472">Membrane</keyword>
<protein>
    <submittedName>
        <fullName evidence="2">Uncharacterized protein</fullName>
    </submittedName>
</protein>
<evidence type="ECO:0000256" key="1">
    <source>
        <dbReference type="SAM" id="Phobius"/>
    </source>
</evidence>
<keyword evidence="1" id="KW-0812">Transmembrane</keyword>
<keyword evidence="3" id="KW-1185">Reference proteome</keyword>
<evidence type="ECO:0000313" key="2">
    <source>
        <dbReference type="EMBL" id="ORZ11599.1"/>
    </source>
</evidence>
<organism evidence="2 3">
    <name type="scientific">Absidia repens</name>
    <dbReference type="NCBI Taxonomy" id="90262"/>
    <lineage>
        <taxon>Eukaryota</taxon>
        <taxon>Fungi</taxon>
        <taxon>Fungi incertae sedis</taxon>
        <taxon>Mucoromycota</taxon>
        <taxon>Mucoromycotina</taxon>
        <taxon>Mucoromycetes</taxon>
        <taxon>Mucorales</taxon>
        <taxon>Cunninghamellaceae</taxon>
        <taxon>Absidia</taxon>
    </lineage>
</organism>
<accession>A0A1X2I8L8</accession>
<dbReference type="AlphaFoldDB" id="A0A1X2I8L8"/>
<comment type="caution">
    <text evidence="2">The sequence shown here is derived from an EMBL/GenBank/DDBJ whole genome shotgun (WGS) entry which is preliminary data.</text>
</comment>
<sequence length="87" mass="9877">MSTPSVWLVKASSTVFVMSALLYTHVLCSNSKIGQMKHRIQSLTKLEQMIYDTKDATNQFSINTTKKMTSIFNNNKRTHSQKIGLHS</sequence>
<name>A0A1X2I8L8_9FUNG</name>